<comment type="caution">
    <text evidence="1">The sequence shown here is derived from an EMBL/GenBank/DDBJ whole genome shotgun (WGS) entry which is preliminary data.</text>
</comment>
<dbReference type="AlphaFoldDB" id="A0AAE1B0P5"/>
<proteinExistence type="predicted"/>
<reference evidence="1" key="1">
    <citation type="journal article" date="2023" name="G3 (Bethesda)">
        <title>A reference genome for the long-term kleptoplast-retaining sea slug Elysia crispata morphotype clarki.</title>
        <authorList>
            <person name="Eastman K.E."/>
            <person name="Pendleton A.L."/>
            <person name="Shaikh M.A."/>
            <person name="Suttiyut T."/>
            <person name="Ogas R."/>
            <person name="Tomko P."/>
            <person name="Gavelis G."/>
            <person name="Widhalm J.R."/>
            <person name="Wisecaver J.H."/>
        </authorList>
    </citation>
    <scope>NUCLEOTIDE SEQUENCE</scope>
    <source>
        <strain evidence="1">ECLA1</strain>
    </source>
</reference>
<keyword evidence="2" id="KW-1185">Reference proteome</keyword>
<protein>
    <submittedName>
        <fullName evidence="1">Uncharacterized protein</fullName>
    </submittedName>
</protein>
<sequence>MSFSSCLQSVSHLIEFREVSRPLLRLSSCHQSVSHLIDIREVSWSLLSFSSCLQNVSHLFGVREVSMSLLSFSSCLQVISSFLVSASSVILDKKEADFSGTSSYRHTRVYSRVLASLPSKLAAKSKPGVKFSRKRINHQNFLLHRVLVLLEAEEERGYRQSFTLAGGGRSTSLGGRMNNKVSPEETGVALGEEDDDNLDNLDLGHHRVDLDNVETEEDRAKTVELIRALPCRVGIKRKLLIPDSGDQCTNIQVHDPSFEGIRDSPISLDRSITQNILNEDNIDGMDESGQNRLPLSAVSIDRNFKHAEAKPEESFRLVNEELQTMFAASTATFKRKVAKKNPSAPSGSLAFGTFSEMGNVFSSFSDPPELDFSKRSSNVATVRSHPPLKASRSMYIVGPSLHLELNDTSEKLREMKNVELEGSSTIDEEAAPRYLLTKVMSYSLIKL</sequence>
<evidence type="ECO:0000313" key="1">
    <source>
        <dbReference type="EMBL" id="KAK3797418.1"/>
    </source>
</evidence>
<evidence type="ECO:0000313" key="2">
    <source>
        <dbReference type="Proteomes" id="UP001283361"/>
    </source>
</evidence>
<gene>
    <name evidence="1" type="ORF">RRG08_035865</name>
</gene>
<name>A0AAE1B0P5_9GAST</name>
<organism evidence="1 2">
    <name type="scientific">Elysia crispata</name>
    <name type="common">lettuce slug</name>
    <dbReference type="NCBI Taxonomy" id="231223"/>
    <lineage>
        <taxon>Eukaryota</taxon>
        <taxon>Metazoa</taxon>
        <taxon>Spiralia</taxon>
        <taxon>Lophotrochozoa</taxon>
        <taxon>Mollusca</taxon>
        <taxon>Gastropoda</taxon>
        <taxon>Heterobranchia</taxon>
        <taxon>Euthyneura</taxon>
        <taxon>Panpulmonata</taxon>
        <taxon>Sacoglossa</taxon>
        <taxon>Placobranchoidea</taxon>
        <taxon>Plakobranchidae</taxon>
        <taxon>Elysia</taxon>
    </lineage>
</organism>
<accession>A0AAE1B0P5</accession>
<dbReference type="EMBL" id="JAWDGP010000766">
    <property type="protein sequence ID" value="KAK3797418.1"/>
    <property type="molecule type" value="Genomic_DNA"/>
</dbReference>
<dbReference type="Proteomes" id="UP001283361">
    <property type="component" value="Unassembled WGS sequence"/>
</dbReference>